<gene>
    <name evidence="5" type="ORF">SAMN04488112_11338</name>
</gene>
<keyword evidence="6" id="KW-1185">Reference proteome</keyword>
<dbReference type="InterPro" id="IPR012340">
    <property type="entry name" value="NA-bd_OB-fold"/>
</dbReference>
<dbReference type="EMBL" id="FMZA01000013">
    <property type="protein sequence ID" value="SDC67866.1"/>
    <property type="molecule type" value="Genomic_DNA"/>
</dbReference>
<dbReference type="InterPro" id="IPR002547">
    <property type="entry name" value="tRNA-bd_dom"/>
</dbReference>
<dbReference type="CDD" id="cd02798">
    <property type="entry name" value="tRNA_bind_CsaA"/>
    <property type="match status" value="1"/>
</dbReference>
<dbReference type="SUPFAM" id="SSF50249">
    <property type="entry name" value="Nucleic acid-binding proteins"/>
    <property type="match status" value="1"/>
</dbReference>
<evidence type="ECO:0000256" key="3">
    <source>
        <dbReference type="PROSITE-ProRule" id="PRU00209"/>
    </source>
</evidence>
<evidence type="ECO:0000313" key="6">
    <source>
        <dbReference type="Proteomes" id="UP000199387"/>
    </source>
</evidence>
<dbReference type="RefSeq" id="WP_091570685.1">
    <property type="nucleotide sequence ID" value="NZ_FMZA01000013.1"/>
</dbReference>
<dbReference type="GO" id="GO:0000049">
    <property type="term" value="F:tRNA binding"/>
    <property type="evidence" value="ECO:0007669"/>
    <property type="project" value="UniProtKB-UniRule"/>
</dbReference>
<dbReference type="FunFam" id="2.40.50.140:FF:000165">
    <property type="entry name" value="Chaperone CsaA"/>
    <property type="match status" value="1"/>
</dbReference>
<dbReference type="PANTHER" id="PTHR11586">
    <property type="entry name" value="TRNA-AMINOACYLATION COFACTOR ARC1 FAMILY MEMBER"/>
    <property type="match status" value="1"/>
</dbReference>
<accession>A0A1G6NKQ6</accession>
<dbReference type="AlphaFoldDB" id="A0A1G6NKQ6"/>
<dbReference type="InterPro" id="IPR051270">
    <property type="entry name" value="Tyrosine-tRNA_ligase_regulator"/>
</dbReference>
<dbReference type="PANTHER" id="PTHR11586:SF37">
    <property type="entry name" value="TRNA-BINDING DOMAIN-CONTAINING PROTEIN"/>
    <property type="match status" value="1"/>
</dbReference>
<dbReference type="NCBIfam" id="TIGR02222">
    <property type="entry name" value="chap_CsaA"/>
    <property type="match status" value="1"/>
</dbReference>
<keyword evidence="1 3" id="KW-0820">tRNA-binding</keyword>
<dbReference type="OrthoDB" id="9794564at2"/>
<reference evidence="5 6" key="1">
    <citation type="submission" date="2016-10" db="EMBL/GenBank/DDBJ databases">
        <authorList>
            <person name="de Groot N.N."/>
        </authorList>
    </citation>
    <scope>NUCLEOTIDE SEQUENCE [LARGE SCALE GENOMIC DNA]</scope>
    <source>
        <strain evidence="5 6">DSM 45514</strain>
    </source>
</reference>
<dbReference type="Gene3D" id="2.40.50.140">
    <property type="entry name" value="Nucleic acid-binding proteins"/>
    <property type="match status" value="1"/>
</dbReference>
<protein>
    <submittedName>
        <fullName evidence="5">tRNA-binding protein</fullName>
    </submittedName>
</protein>
<dbReference type="NCBIfam" id="NF007494">
    <property type="entry name" value="PRK10089.1-3"/>
    <property type="match status" value="1"/>
</dbReference>
<organism evidence="5 6">
    <name type="scientific">Melghirimyces thermohalophilus</name>
    <dbReference type="NCBI Taxonomy" id="1236220"/>
    <lineage>
        <taxon>Bacteria</taxon>
        <taxon>Bacillati</taxon>
        <taxon>Bacillota</taxon>
        <taxon>Bacilli</taxon>
        <taxon>Bacillales</taxon>
        <taxon>Thermoactinomycetaceae</taxon>
        <taxon>Melghirimyces</taxon>
    </lineage>
</organism>
<dbReference type="InterPro" id="IPR008231">
    <property type="entry name" value="CsaA"/>
</dbReference>
<dbReference type="Proteomes" id="UP000199387">
    <property type="component" value="Unassembled WGS sequence"/>
</dbReference>
<name>A0A1G6NKQ6_9BACL</name>
<sequence length="111" mass="12386">MSEITYDDFWKVEVRTGKVIRAEPFPEAHKPAYKLWIDLGEIGVKQSSAQITRLYTPEELIGMRVLAVTNLSPIRVAGFKSEVLVLGVEMDDGEVALVQADREVPLGSRIT</sequence>
<dbReference type="Pfam" id="PF01588">
    <property type="entry name" value="tRNA_bind"/>
    <property type="match status" value="1"/>
</dbReference>
<proteinExistence type="predicted"/>
<feature type="domain" description="TRNA-binding" evidence="4">
    <location>
        <begin position="8"/>
        <end position="111"/>
    </location>
</feature>
<dbReference type="PROSITE" id="PS50886">
    <property type="entry name" value="TRBD"/>
    <property type="match status" value="1"/>
</dbReference>
<dbReference type="NCBIfam" id="NF007495">
    <property type="entry name" value="PRK10089.1-4"/>
    <property type="match status" value="1"/>
</dbReference>
<evidence type="ECO:0000313" key="5">
    <source>
        <dbReference type="EMBL" id="SDC67866.1"/>
    </source>
</evidence>
<keyword evidence="2 3" id="KW-0694">RNA-binding</keyword>
<evidence type="ECO:0000256" key="2">
    <source>
        <dbReference type="ARBA" id="ARBA00022884"/>
    </source>
</evidence>
<evidence type="ECO:0000256" key="1">
    <source>
        <dbReference type="ARBA" id="ARBA00022555"/>
    </source>
</evidence>
<dbReference type="STRING" id="1236220.SAMN04488112_11338"/>
<evidence type="ECO:0000259" key="4">
    <source>
        <dbReference type="PROSITE" id="PS50886"/>
    </source>
</evidence>